<dbReference type="Pfam" id="PF12776">
    <property type="entry name" value="Myb_DNA-bind_3"/>
    <property type="match status" value="1"/>
</dbReference>
<dbReference type="Gramene" id="PAN29660">
    <property type="protein sequence ID" value="PAN29660"/>
    <property type="gene ID" value="PAHAL_5G240700"/>
</dbReference>
<dbReference type="InterPro" id="IPR024752">
    <property type="entry name" value="Myb/SANT-like_dom"/>
</dbReference>
<proteinExistence type="predicted"/>
<evidence type="ECO:0000256" key="2">
    <source>
        <dbReference type="SAM" id="SignalP"/>
    </source>
</evidence>
<accession>A0A2S3HTV6</accession>
<organism evidence="4">
    <name type="scientific">Panicum hallii</name>
    <dbReference type="NCBI Taxonomy" id="206008"/>
    <lineage>
        <taxon>Eukaryota</taxon>
        <taxon>Viridiplantae</taxon>
        <taxon>Streptophyta</taxon>
        <taxon>Embryophyta</taxon>
        <taxon>Tracheophyta</taxon>
        <taxon>Spermatophyta</taxon>
        <taxon>Magnoliopsida</taxon>
        <taxon>Liliopsida</taxon>
        <taxon>Poales</taxon>
        <taxon>Poaceae</taxon>
        <taxon>PACMAD clade</taxon>
        <taxon>Panicoideae</taxon>
        <taxon>Panicodae</taxon>
        <taxon>Paniceae</taxon>
        <taxon>Panicinae</taxon>
        <taxon>Panicum</taxon>
        <taxon>Panicum sect. Panicum</taxon>
    </lineage>
</organism>
<dbReference type="EMBL" id="CM008050">
    <property type="protein sequence ID" value="PAN29660.2"/>
    <property type="molecule type" value="Genomic_DNA"/>
</dbReference>
<feature type="domain" description="Myb/SANT-like" evidence="3">
    <location>
        <begin position="36"/>
        <end position="128"/>
    </location>
</feature>
<feature type="chain" id="PRO_5015732703" description="Myb/SANT-like domain-containing protein" evidence="2">
    <location>
        <begin position="22"/>
        <end position="327"/>
    </location>
</feature>
<dbReference type="PANTHER" id="PTHR47851">
    <property type="entry name" value="OS06G0588700 PROTEIN-RELATED"/>
    <property type="match status" value="1"/>
</dbReference>
<dbReference type="Proteomes" id="UP000243499">
    <property type="component" value="Chromosome 5"/>
</dbReference>
<feature type="compositionally biased region" description="Acidic residues" evidence="1">
    <location>
        <begin position="179"/>
        <end position="204"/>
    </location>
</feature>
<name>A0A2S3HTV6_9POAL</name>
<reference evidence="4" key="1">
    <citation type="submission" date="2018-04" db="EMBL/GenBank/DDBJ databases">
        <title>WGS assembly of Panicum hallii.</title>
        <authorList>
            <person name="Lovell J."/>
            <person name="Jenkins J."/>
            <person name="Lowry D."/>
            <person name="Mamidi S."/>
            <person name="Sreedasyam A."/>
            <person name="Weng X."/>
            <person name="Barry K."/>
            <person name="Bonette J."/>
            <person name="Campitelli B."/>
            <person name="Daum C."/>
            <person name="Gordon S."/>
            <person name="Gould B."/>
            <person name="Lipzen A."/>
            <person name="Macqueen A."/>
            <person name="Palacio-Mejia J."/>
            <person name="Plott C."/>
            <person name="Shakirov E."/>
            <person name="Shu S."/>
            <person name="Yoshinaga Y."/>
            <person name="Zane M."/>
            <person name="Rokhsar D."/>
            <person name="Grimwood J."/>
            <person name="Schmutz J."/>
            <person name="Juenger T."/>
        </authorList>
    </citation>
    <scope>NUCLEOTIDE SEQUENCE [LARGE SCALE GENOMIC DNA]</scope>
    <source>
        <strain evidence="4">FIL2</strain>
    </source>
</reference>
<evidence type="ECO:0000313" key="4">
    <source>
        <dbReference type="EMBL" id="PAN29660.2"/>
    </source>
</evidence>
<sequence length="327" mass="37696">MCDHCLLLLRFTTMYVYHVCSVDYFVDSKMSDNADWNDENTRLVCELFAEQVTAHNRSGTHLNKSGYKNVMEKFKDKTGLDYSRRQFKNKWDKMRREYANWKRLVKETGLGWDNEKKTYTAPDSRWKQLNKDYPGINKFKDGPLQFEELKTIMFEDIRNSGDDHWAPSSGAAPASQQDAEPDEADDRDEDCDDNEASDDCDEYSPEPSRGKRPAPANRKDKGKKPKTSGGHWVQKELSKLVSLSARSTASCESLAKKDESSGCSIKDVMALVRECGAVPGTKEHFIASQVFVKRAEREMFLTLETPEERFQWLSMKHMWMTRNDSSM</sequence>
<evidence type="ECO:0000256" key="1">
    <source>
        <dbReference type="SAM" id="MobiDB-lite"/>
    </source>
</evidence>
<feature type="signal peptide" evidence="2">
    <location>
        <begin position="1"/>
        <end position="21"/>
    </location>
</feature>
<dbReference type="PANTHER" id="PTHR47851:SF1">
    <property type="entry name" value="OS06G0588700 PROTEIN"/>
    <property type="match status" value="1"/>
</dbReference>
<dbReference type="AlphaFoldDB" id="A0A2S3HTV6"/>
<feature type="region of interest" description="Disordered" evidence="1">
    <location>
        <begin position="160"/>
        <end position="232"/>
    </location>
</feature>
<keyword evidence="2" id="KW-0732">Signal</keyword>
<protein>
    <recommendedName>
        <fullName evidence="3">Myb/SANT-like domain-containing protein</fullName>
    </recommendedName>
</protein>
<evidence type="ECO:0000259" key="3">
    <source>
        <dbReference type="Pfam" id="PF12776"/>
    </source>
</evidence>
<gene>
    <name evidence="4" type="ORF">PAHAL_5G240700</name>
</gene>
<feature type="compositionally biased region" description="Low complexity" evidence="1">
    <location>
        <begin position="166"/>
        <end position="178"/>
    </location>
</feature>